<dbReference type="AlphaFoldDB" id="A0A0R2BHG0"/>
<keyword evidence="2" id="KW-1185">Reference proteome</keyword>
<reference evidence="1 2" key="1">
    <citation type="journal article" date="2015" name="Genome Announc.">
        <title>Expanding the biotechnology potential of lactobacilli through comparative genomics of 213 strains and associated genera.</title>
        <authorList>
            <person name="Sun Z."/>
            <person name="Harris H.M."/>
            <person name="McCann A."/>
            <person name="Guo C."/>
            <person name="Argimon S."/>
            <person name="Zhang W."/>
            <person name="Yang X."/>
            <person name="Jeffery I.B."/>
            <person name="Cooney J.C."/>
            <person name="Kagawa T.F."/>
            <person name="Liu W."/>
            <person name="Song Y."/>
            <person name="Salvetti E."/>
            <person name="Wrobel A."/>
            <person name="Rasinkangas P."/>
            <person name="Parkhill J."/>
            <person name="Rea M.C."/>
            <person name="O'Sullivan O."/>
            <person name="Ritari J."/>
            <person name="Douillard F.P."/>
            <person name="Paul Ross R."/>
            <person name="Yang R."/>
            <person name="Briner A.E."/>
            <person name="Felis G.E."/>
            <person name="de Vos W.M."/>
            <person name="Barrangou R."/>
            <person name="Klaenhammer T.R."/>
            <person name="Caufield P.W."/>
            <person name="Cui Y."/>
            <person name="Zhang H."/>
            <person name="O'Toole P.W."/>
        </authorList>
    </citation>
    <scope>NUCLEOTIDE SEQUENCE [LARGE SCALE GENOMIC DNA]</scope>
    <source>
        <strain evidence="1 2">DSM 20335</strain>
    </source>
</reference>
<comment type="caution">
    <text evidence="1">The sequence shown here is derived from an EMBL/GenBank/DDBJ whole genome shotgun (WGS) entry which is preliminary data.</text>
</comment>
<dbReference type="EMBL" id="AYYK01000008">
    <property type="protein sequence ID" value="KRM78936.1"/>
    <property type="molecule type" value="Genomic_DNA"/>
</dbReference>
<name>A0A0R2BHG0_9LACO</name>
<dbReference type="PATRIC" id="fig|1423738.3.peg.93"/>
<dbReference type="STRING" id="1423738.FC84_GL000091"/>
<organism evidence="1 2">
    <name type="scientific">Lapidilactobacillus dextrinicus DSM 20335</name>
    <dbReference type="NCBI Taxonomy" id="1423738"/>
    <lineage>
        <taxon>Bacteria</taxon>
        <taxon>Bacillati</taxon>
        <taxon>Bacillota</taxon>
        <taxon>Bacilli</taxon>
        <taxon>Lactobacillales</taxon>
        <taxon>Lactobacillaceae</taxon>
        <taxon>Lapidilactobacillus</taxon>
    </lineage>
</organism>
<evidence type="ECO:0000313" key="1">
    <source>
        <dbReference type="EMBL" id="KRM78936.1"/>
    </source>
</evidence>
<dbReference type="Pfam" id="PF24305">
    <property type="entry name" value="P8"/>
    <property type="match status" value="1"/>
</dbReference>
<dbReference type="Proteomes" id="UP000051813">
    <property type="component" value="Unassembled WGS sequence"/>
</dbReference>
<accession>A0A0R2BHG0</accession>
<sequence length="74" mass="8793">MADKSIQTEPDILNLRMNEAFDWSNDKNIVRDAIWNHIMEANAHDTIKTEEAMKPFLNYTDDQVRDWVEKNLKN</sequence>
<dbReference type="InterPro" id="IPR056216">
    <property type="entry name" value="P8-like"/>
</dbReference>
<evidence type="ECO:0000313" key="2">
    <source>
        <dbReference type="Proteomes" id="UP000051813"/>
    </source>
</evidence>
<gene>
    <name evidence="1" type="ORF">FC84_GL000091</name>
</gene>
<proteinExistence type="predicted"/>
<protein>
    <submittedName>
        <fullName evidence="1">Uncharacterized protein</fullName>
    </submittedName>
</protein>
<dbReference type="RefSeq" id="WP_057756352.1">
    <property type="nucleotide sequence ID" value="NZ_AYYK01000008.1"/>
</dbReference>